<evidence type="ECO:0000313" key="2">
    <source>
        <dbReference type="EMBL" id="MET4633821.1"/>
    </source>
</evidence>
<protein>
    <submittedName>
        <fullName evidence="2">Uncharacterized protein YjiS (DUF1127 family)</fullName>
    </submittedName>
</protein>
<name>A0ABV2QZF8_9HYPH</name>
<accession>A0ABV2QZF8</accession>
<dbReference type="Pfam" id="PF06568">
    <property type="entry name" value="YjiS-like"/>
    <property type="match status" value="1"/>
</dbReference>
<evidence type="ECO:0000259" key="1">
    <source>
        <dbReference type="Pfam" id="PF06568"/>
    </source>
</evidence>
<dbReference type="InterPro" id="IPR009506">
    <property type="entry name" value="YjiS-like"/>
</dbReference>
<dbReference type="EMBL" id="JBEPSM010000001">
    <property type="protein sequence ID" value="MET4633821.1"/>
    <property type="molecule type" value="Genomic_DNA"/>
</dbReference>
<evidence type="ECO:0000313" key="3">
    <source>
        <dbReference type="Proteomes" id="UP001549321"/>
    </source>
</evidence>
<comment type="caution">
    <text evidence="2">The sequence shown here is derived from an EMBL/GenBank/DDBJ whole genome shotgun (WGS) entry which is preliminary data.</text>
</comment>
<dbReference type="Proteomes" id="UP001549321">
    <property type="component" value="Unassembled WGS sequence"/>
</dbReference>
<sequence>MKNALNLPRWLRRRQDRRILMSMDDRMLADVGISRSQIDLYISGARGR</sequence>
<gene>
    <name evidence="2" type="ORF">ABIE08_001734</name>
</gene>
<keyword evidence="3" id="KW-1185">Reference proteome</keyword>
<organism evidence="2 3">
    <name type="scientific">Kaistia defluvii</name>
    <dbReference type="NCBI Taxonomy" id="410841"/>
    <lineage>
        <taxon>Bacteria</taxon>
        <taxon>Pseudomonadati</taxon>
        <taxon>Pseudomonadota</taxon>
        <taxon>Alphaproteobacteria</taxon>
        <taxon>Hyphomicrobiales</taxon>
        <taxon>Kaistiaceae</taxon>
        <taxon>Kaistia</taxon>
    </lineage>
</organism>
<feature type="domain" description="YjiS-like" evidence="1">
    <location>
        <begin position="9"/>
        <end position="39"/>
    </location>
</feature>
<dbReference type="RefSeq" id="WP_266329492.1">
    <property type="nucleotide sequence ID" value="NZ_JAPKNI010000001.1"/>
</dbReference>
<reference evidence="2 3" key="1">
    <citation type="submission" date="2024-06" db="EMBL/GenBank/DDBJ databases">
        <title>Sorghum-associated microbial communities from plants grown in Nebraska, USA.</title>
        <authorList>
            <person name="Schachtman D."/>
        </authorList>
    </citation>
    <scope>NUCLEOTIDE SEQUENCE [LARGE SCALE GENOMIC DNA]</scope>
    <source>
        <strain evidence="2 3">3207</strain>
    </source>
</reference>
<proteinExistence type="predicted"/>